<feature type="signal peptide" evidence="1">
    <location>
        <begin position="1"/>
        <end position="28"/>
    </location>
</feature>
<reference evidence="2 3" key="2">
    <citation type="submission" date="2019-09" db="EMBL/GenBank/DDBJ databases">
        <authorList>
            <person name="Jin C."/>
        </authorList>
    </citation>
    <scope>NUCLEOTIDE SEQUENCE [LARGE SCALE GENOMIC DNA]</scope>
    <source>
        <strain evidence="2 3">BN140041</strain>
    </source>
</reference>
<proteinExistence type="predicted"/>
<protein>
    <submittedName>
        <fullName evidence="2">Sulfatase-like hydrolase/transferase</fullName>
    </submittedName>
</protein>
<feature type="chain" id="PRO_5038466526" evidence="1">
    <location>
        <begin position="29"/>
        <end position="343"/>
    </location>
</feature>
<sequence length="343" mass="36906">MTTTARRRLAVAASLALVATLSSPSAASAPEQSPPAARFAAFDRQVLAISVDGLDVRALRRTGPDGAPNLHRLLRQGASTRNARSQVEMTVTLPNHTSMLTGRRIDAAEGGHGVTWNRDRSRTTVQEAAGGDVASIFTRVNSGGGRTALFATESKFSLFQRSWPLSVNRSTIVQDGDRAVTDAARRDLLRHDRAFTFLHLGAPDEAGHAHGWLSPAYLRAVRKADRLIGTLLRTIKSHPRRLGDVVIVLTSDHGGGAGTTDHRDETCLCNYRVPFLIWGPGVTRGDLYALNPTYADPGRDRILFDGAQPIRNGDLANLSASLLGLGPVPGSLWGADQSLTWTR</sequence>
<gene>
    <name evidence="2" type="ORF">F0U47_18605</name>
</gene>
<dbReference type="Pfam" id="PF01663">
    <property type="entry name" value="Phosphodiest"/>
    <property type="match status" value="1"/>
</dbReference>
<accession>A0A5B1LV26</accession>
<dbReference type="PANTHER" id="PTHR10151">
    <property type="entry name" value="ECTONUCLEOTIDE PYROPHOSPHATASE/PHOSPHODIESTERASE"/>
    <property type="match status" value="1"/>
</dbReference>
<keyword evidence="2" id="KW-0808">Transferase</keyword>
<organism evidence="2 3">
    <name type="scientific">Nocardioides antri</name>
    <dbReference type="NCBI Taxonomy" id="2607659"/>
    <lineage>
        <taxon>Bacteria</taxon>
        <taxon>Bacillati</taxon>
        <taxon>Actinomycetota</taxon>
        <taxon>Actinomycetes</taxon>
        <taxon>Propionibacteriales</taxon>
        <taxon>Nocardioidaceae</taxon>
        <taxon>Nocardioides</taxon>
    </lineage>
</organism>
<dbReference type="AlphaFoldDB" id="A0A5B1LV26"/>
<evidence type="ECO:0000313" key="3">
    <source>
        <dbReference type="Proteomes" id="UP000324351"/>
    </source>
</evidence>
<dbReference type="SUPFAM" id="SSF53649">
    <property type="entry name" value="Alkaline phosphatase-like"/>
    <property type="match status" value="1"/>
</dbReference>
<keyword evidence="3" id="KW-1185">Reference proteome</keyword>
<dbReference type="Proteomes" id="UP000324351">
    <property type="component" value="Unassembled WGS sequence"/>
</dbReference>
<evidence type="ECO:0000256" key="1">
    <source>
        <dbReference type="SAM" id="SignalP"/>
    </source>
</evidence>
<dbReference type="GO" id="GO:0016787">
    <property type="term" value="F:hydrolase activity"/>
    <property type="evidence" value="ECO:0007669"/>
    <property type="project" value="UniProtKB-KW"/>
</dbReference>
<reference evidence="2 3" key="1">
    <citation type="submission" date="2019-09" db="EMBL/GenBank/DDBJ databases">
        <title>Nocardioides panacisoli sp. nov., isolated from the soil of a ginseng field.</title>
        <authorList>
            <person name="Cho C."/>
        </authorList>
    </citation>
    <scope>NUCLEOTIDE SEQUENCE [LARGE SCALE GENOMIC DNA]</scope>
    <source>
        <strain evidence="2 3">BN140041</strain>
    </source>
</reference>
<dbReference type="GO" id="GO:0016740">
    <property type="term" value="F:transferase activity"/>
    <property type="evidence" value="ECO:0007669"/>
    <property type="project" value="UniProtKB-KW"/>
</dbReference>
<dbReference type="EMBL" id="VUJW01000012">
    <property type="protein sequence ID" value="KAA1424254.1"/>
    <property type="molecule type" value="Genomic_DNA"/>
</dbReference>
<name>A0A5B1LV26_9ACTN</name>
<dbReference type="InterPro" id="IPR017850">
    <property type="entry name" value="Alkaline_phosphatase_core_sf"/>
</dbReference>
<comment type="caution">
    <text evidence="2">The sequence shown here is derived from an EMBL/GenBank/DDBJ whole genome shotgun (WGS) entry which is preliminary data.</text>
</comment>
<keyword evidence="2" id="KW-0378">Hydrolase</keyword>
<keyword evidence="1" id="KW-0732">Signal</keyword>
<dbReference type="Gene3D" id="3.40.720.10">
    <property type="entry name" value="Alkaline Phosphatase, subunit A"/>
    <property type="match status" value="1"/>
</dbReference>
<evidence type="ECO:0000313" key="2">
    <source>
        <dbReference type="EMBL" id="KAA1424254.1"/>
    </source>
</evidence>
<dbReference type="RefSeq" id="WP_149751986.1">
    <property type="nucleotide sequence ID" value="NZ_VUJW01000012.1"/>
</dbReference>
<dbReference type="PANTHER" id="PTHR10151:SF120">
    <property type="entry name" value="BIS(5'-ADENOSYL)-TRIPHOSPHATASE"/>
    <property type="match status" value="1"/>
</dbReference>
<dbReference type="InterPro" id="IPR002591">
    <property type="entry name" value="Phosphodiest/P_Trfase"/>
</dbReference>